<dbReference type="PANTHER" id="PTHR46388:SF2">
    <property type="entry name" value="NHL REPEAT-CONTAINING PROTEIN 2"/>
    <property type="match status" value="1"/>
</dbReference>
<sequence length="697" mass="77365">MLRRLIFTIFYGTMKVVLKIKIHKRMHNYVKSLLVISGILFIPSVTHAAFGDTSTYFSRQYNAENSGLPPLKSYLDMSRSFAKSTKSDIFIADTQNNVIRYWKIRPDKVATFAGNGQYGTTDGARLLANFHNPMGITIANNNDMYIVDTGNSTIRRIRAATDKDGDGYGDMVETIVEKNAGLRRPQGLTIRDNVLFITDTGNNRVVQTSLNGGVLKVVADRMPTPSKIDWYGNRLFVMLEGNQSIEEFHLNGVRTTHNRLVGGFQDLGAMRVDGRFLYVAAGRQGVWNEIWKIDLLGPRNKKRLLERRRETEMLNDASDMLFRKNKGKKELLMLFKGGSSIFRFDAKDGANEKIVVGKQRYMHEMGSKSNTLIGRPIDLILSPDKTRLLMTANDRILEFNLLTEKSRFIAGSPMDNYEEGTGAEVRMSDPTQIVMKSDGKTLYFVDRNNHRIRSINTSTGATKYLTGAGEINAFRSNNGYQEGGPCPTTFKPKAKGCAYFNRPTGIALSKDQKTLYIADGSNNRIRMVTIATGKTKLIAGSGVAGFKDGMGASAKFNGPYTLALSSDGKFLFTADKYNHAIRKIDLSNNNVTTLVGKGKAGYRDGNLVDAYLNIPEYLHMGSDGKLYFTEAGNFRIRVIDFTAGKTYLVSGIGDRGVADGNISVATWGQPKGIVLKGTTLFVADYLNDKVRKIDVGQ</sequence>
<dbReference type="InterPro" id="IPR001258">
    <property type="entry name" value="NHL_repeat"/>
</dbReference>
<comment type="caution">
    <text evidence="2">The sequence shown here is derived from an EMBL/GenBank/DDBJ whole genome shotgun (WGS) entry which is preliminary data.</text>
</comment>
<evidence type="ECO:0000313" key="3">
    <source>
        <dbReference type="Proteomes" id="UP000177165"/>
    </source>
</evidence>
<dbReference type="SUPFAM" id="SSF63825">
    <property type="entry name" value="YWTD domain"/>
    <property type="match status" value="1"/>
</dbReference>
<dbReference type="Pfam" id="PF01436">
    <property type="entry name" value="NHL"/>
    <property type="match status" value="1"/>
</dbReference>
<dbReference type="PANTHER" id="PTHR46388">
    <property type="entry name" value="NHL REPEAT-CONTAINING PROTEIN 2"/>
    <property type="match status" value="1"/>
</dbReference>
<evidence type="ECO:0000313" key="2">
    <source>
        <dbReference type="EMBL" id="OGY80037.1"/>
    </source>
</evidence>
<reference evidence="2 3" key="1">
    <citation type="journal article" date="2016" name="Nat. Commun.">
        <title>Thousands of microbial genomes shed light on interconnected biogeochemical processes in an aquifer system.</title>
        <authorList>
            <person name="Anantharaman K."/>
            <person name="Brown C.T."/>
            <person name="Hug L.A."/>
            <person name="Sharon I."/>
            <person name="Castelle C.J."/>
            <person name="Probst A.J."/>
            <person name="Thomas B.C."/>
            <person name="Singh A."/>
            <person name="Wilkins M.J."/>
            <person name="Karaoz U."/>
            <person name="Brodie E.L."/>
            <person name="Williams K.H."/>
            <person name="Hubbard S.S."/>
            <person name="Banfield J.F."/>
        </authorList>
    </citation>
    <scope>NUCLEOTIDE SEQUENCE [LARGE SCALE GENOMIC DNA]</scope>
</reference>
<dbReference type="SUPFAM" id="SSF101898">
    <property type="entry name" value="NHL repeat"/>
    <property type="match status" value="1"/>
</dbReference>
<dbReference type="EMBL" id="MHKB01000002">
    <property type="protein sequence ID" value="OGY80037.1"/>
    <property type="molecule type" value="Genomic_DNA"/>
</dbReference>
<gene>
    <name evidence="2" type="ORF">A3B74_05285</name>
</gene>
<dbReference type="Gene3D" id="2.120.10.30">
    <property type="entry name" value="TolB, C-terminal domain"/>
    <property type="match status" value="4"/>
</dbReference>
<dbReference type="Proteomes" id="UP000177165">
    <property type="component" value="Unassembled WGS sequence"/>
</dbReference>
<organism evidence="2 3">
    <name type="scientific">Candidatus Kerfeldbacteria bacterium RIFCSPHIGHO2_02_FULL_42_14</name>
    <dbReference type="NCBI Taxonomy" id="1798540"/>
    <lineage>
        <taxon>Bacteria</taxon>
        <taxon>Candidatus Kerfeldiibacteriota</taxon>
    </lineage>
</organism>
<evidence type="ECO:0008006" key="4">
    <source>
        <dbReference type="Google" id="ProtNLM"/>
    </source>
</evidence>
<dbReference type="AlphaFoldDB" id="A0A1G2AVQ9"/>
<protein>
    <recommendedName>
        <fullName evidence="4">SMP-30/Gluconolactonase/LRE-like region domain-containing protein</fullName>
    </recommendedName>
</protein>
<evidence type="ECO:0000256" key="1">
    <source>
        <dbReference type="ARBA" id="ARBA00022737"/>
    </source>
</evidence>
<accession>A0A1G2AVQ9</accession>
<name>A0A1G2AVQ9_9BACT</name>
<dbReference type="STRING" id="1798540.A3B74_05285"/>
<keyword evidence="1" id="KW-0677">Repeat</keyword>
<proteinExistence type="predicted"/>
<dbReference type="InterPro" id="IPR011042">
    <property type="entry name" value="6-blade_b-propeller_TolB-like"/>
</dbReference>